<dbReference type="GO" id="GO:0005829">
    <property type="term" value="C:cytosol"/>
    <property type="evidence" value="ECO:0007669"/>
    <property type="project" value="TreeGrafter"/>
</dbReference>
<keyword evidence="3" id="KW-0238">DNA-binding</keyword>
<keyword evidence="7" id="KW-1185">Reference proteome</keyword>
<sequence>MERRQIEYFLAVIDHAGITAAATALHVSQPSLSHAIKLLESDLGAKLFHRMPRGVRLTPAGEAFAGSARRVLRELDAGRAAVKAVSGLVAGRLDLVSLPGLLLDPLAGAVGRFRTRYPEVKVRIVPAERPQAVREAVRSGAAELGLTDHIDPGERDLAGDLVAEHEMVVALPPGSTPPPGGVFPVSHLRDLDLVTGARGMVVDLLTQASAETESELTPAVEIGLRASSLYLVLAGAGAAVLPRPLAELGRPHGVVIAPLDPPKRRQGYLMRRAAPLSPAARAMHTLLLSGRPGPS</sequence>
<dbReference type="Gene3D" id="3.40.190.290">
    <property type="match status" value="1"/>
</dbReference>
<feature type="domain" description="HTH lysR-type" evidence="5">
    <location>
        <begin position="1"/>
        <end position="58"/>
    </location>
</feature>
<dbReference type="RefSeq" id="WP_189264961.1">
    <property type="nucleotide sequence ID" value="NZ_BMML01000011.1"/>
</dbReference>
<comment type="similarity">
    <text evidence="1">Belongs to the LysR transcriptional regulatory family.</text>
</comment>
<dbReference type="GO" id="GO:0003700">
    <property type="term" value="F:DNA-binding transcription factor activity"/>
    <property type="evidence" value="ECO:0007669"/>
    <property type="project" value="InterPro"/>
</dbReference>
<dbReference type="Pfam" id="PF00126">
    <property type="entry name" value="HTH_1"/>
    <property type="match status" value="1"/>
</dbReference>
<dbReference type="InterPro" id="IPR000847">
    <property type="entry name" value="LysR_HTH_N"/>
</dbReference>
<dbReference type="EMBL" id="BMML01000011">
    <property type="protein sequence ID" value="GGN19228.1"/>
    <property type="molecule type" value="Genomic_DNA"/>
</dbReference>
<dbReference type="InterPro" id="IPR050950">
    <property type="entry name" value="HTH-type_LysR_regulators"/>
</dbReference>
<dbReference type="GO" id="GO:0003677">
    <property type="term" value="F:DNA binding"/>
    <property type="evidence" value="ECO:0007669"/>
    <property type="project" value="UniProtKB-KW"/>
</dbReference>
<evidence type="ECO:0000313" key="7">
    <source>
        <dbReference type="Proteomes" id="UP000653411"/>
    </source>
</evidence>
<dbReference type="PRINTS" id="PR00039">
    <property type="entry name" value="HTHLYSR"/>
</dbReference>
<dbReference type="FunFam" id="1.10.10.10:FF:000001">
    <property type="entry name" value="LysR family transcriptional regulator"/>
    <property type="match status" value="1"/>
</dbReference>
<dbReference type="SUPFAM" id="SSF53850">
    <property type="entry name" value="Periplasmic binding protein-like II"/>
    <property type="match status" value="1"/>
</dbReference>
<accession>A0A917XGD1</accession>
<reference evidence="6" key="2">
    <citation type="submission" date="2020-09" db="EMBL/GenBank/DDBJ databases">
        <authorList>
            <person name="Sun Q."/>
            <person name="Zhou Y."/>
        </authorList>
    </citation>
    <scope>NUCLEOTIDE SEQUENCE</scope>
    <source>
        <strain evidence="6">CGMCC 4.7110</strain>
    </source>
</reference>
<organism evidence="6 7">
    <name type="scientific">Streptomyces fuscichromogenes</name>
    <dbReference type="NCBI Taxonomy" id="1324013"/>
    <lineage>
        <taxon>Bacteria</taxon>
        <taxon>Bacillati</taxon>
        <taxon>Actinomycetota</taxon>
        <taxon>Actinomycetes</taxon>
        <taxon>Kitasatosporales</taxon>
        <taxon>Streptomycetaceae</taxon>
        <taxon>Streptomyces</taxon>
    </lineage>
</organism>
<dbReference type="Pfam" id="PF03466">
    <property type="entry name" value="LysR_substrate"/>
    <property type="match status" value="1"/>
</dbReference>
<name>A0A917XGD1_9ACTN</name>
<gene>
    <name evidence="6" type="ORF">GCM10011578_048990</name>
</gene>
<dbReference type="AlphaFoldDB" id="A0A917XGD1"/>
<dbReference type="InterPro" id="IPR036390">
    <property type="entry name" value="WH_DNA-bd_sf"/>
</dbReference>
<evidence type="ECO:0000313" key="6">
    <source>
        <dbReference type="EMBL" id="GGN19228.1"/>
    </source>
</evidence>
<keyword evidence="2" id="KW-0805">Transcription regulation</keyword>
<evidence type="ECO:0000256" key="1">
    <source>
        <dbReference type="ARBA" id="ARBA00009437"/>
    </source>
</evidence>
<keyword evidence="4" id="KW-0804">Transcription</keyword>
<proteinExistence type="inferred from homology"/>
<evidence type="ECO:0000256" key="4">
    <source>
        <dbReference type="ARBA" id="ARBA00023163"/>
    </source>
</evidence>
<comment type="caution">
    <text evidence="6">The sequence shown here is derived from an EMBL/GenBank/DDBJ whole genome shotgun (WGS) entry which is preliminary data.</text>
</comment>
<dbReference type="SUPFAM" id="SSF46785">
    <property type="entry name" value="Winged helix' DNA-binding domain"/>
    <property type="match status" value="1"/>
</dbReference>
<dbReference type="InterPro" id="IPR005119">
    <property type="entry name" value="LysR_subst-bd"/>
</dbReference>
<dbReference type="Gene3D" id="1.10.10.10">
    <property type="entry name" value="Winged helix-like DNA-binding domain superfamily/Winged helix DNA-binding domain"/>
    <property type="match status" value="1"/>
</dbReference>
<dbReference type="PROSITE" id="PS50931">
    <property type="entry name" value="HTH_LYSR"/>
    <property type="match status" value="1"/>
</dbReference>
<dbReference type="PANTHER" id="PTHR30419">
    <property type="entry name" value="HTH-TYPE TRANSCRIPTIONAL REGULATOR YBHD"/>
    <property type="match status" value="1"/>
</dbReference>
<reference evidence="6" key="1">
    <citation type="journal article" date="2014" name="Int. J. Syst. Evol. Microbiol.">
        <title>Complete genome sequence of Corynebacterium casei LMG S-19264T (=DSM 44701T), isolated from a smear-ripened cheese.</title>
        <authorList>
            <consortium name="US DOE Joint Genome Institute (JGI-PGF)"/>
            <person name="Walter F."/>
            <person name="Albersmeier A."/>
            <person name="Kalinowski J."/>
            <person name="Ruckert C."/>
        </authorList>
    </citation>
    <scope>NUCLEOTIDE SEQUENCE</scope>
    <source>
        <strain evidence="6">CGMCC 4.7110</strain>
    </source>
</reference>
<evidence type="ECO:0000256" key="2">
    <source>
        <dbReference type="ARBA" id="ARBA00023015"/>
    </source>
</evidence>
<protein>
    <submittedName>
        <fullName evidence="6">LysR family transcriptional regulator</fullName>
    </submittedName>
</protein>
<evidence type="ECO:0000259" key="5">
    <source>
        <dbReference type="PROSITE" id="PS50931"/>
    </source>
</evidence>
<dbReference type="Proteomes" id="UP000653411">
    <property type="component" value="Unassembled WGS sequence"/>
</dbReference>
<dbReference type="InterPro" id="IPR036388">
    <property type="entry name" value="WH-like_DNA-bd_sf"/>
</dbReference>
<evidence type="ECO:0000256" key="3">
    <source>
        <dbReference type="ARBA" id="ARBA00023125"/>
    </source>
</evidence>